<dbReference type="CDD" id="cd10170">
    <property type="entry name" value="ASKHA_NBD_HSP70"/>
    <property type="match status" value="1"/>
</dbReference>
<dbReference type="SUPFAM" id="SSF53067">
    <property type="entry name" value="Actin-like ATPase domain"/>
    <property type="match status" value="2"/>
</dbReference>
<proteinExistence type="predicted"/>
<keyword evidence="2" id="KW-0067">ATP-binding</keyword>
<evidence type="ECO:0000256" key="1">
    <source>
        <dbReference type="ARBA" id="ARBA00022741"/>
    </source>
</evidence>
<dbReference type="PANTHER" id="PTHR14187:SF5">
    <property type="entry name" value="HEAT SHOCK 70 KDA PROTEIN 12A"/>
    <property type="match status" value="1"/>
</dbReference>
<reference evidence="4" key="1">
    <citation type="journal article" date="2023" name="Mol. Phylogenet. Evol.">
        <title>Genome-scale phylogeny and comparative genomics of the fungal order Sordariales.</title>
        <authorList>
            <person name="Hensen N."/>
            <person name="Bonometti L."/>
            <person name="Westerberg I."/>
            <person name="Brannstrom I.O."/>
            <person name="Guillou S."/>
            <person name="Cros-Aarteil S."/>
            <person name="Calhoun S."/>
            <person name="Haridas S."/>
            <person name="Kuo A."/>
            <person name="Mondo S."/>
            <person name="Pangilinan J."/>
            <person name="Riley R."/>
            <person name="LaButti K."/>
            <person name="Andreopoulos B."/>
            <person name="Lipzen A."/>
            <person name="Chen C."/>
            <person name="Yan M."/>
            <person name="Daum C."/>
            <person name="Ng V."/>
            <person name="Clum A."/>
            <person name="Steindorff A."/>
            <person name="Ohm R.A."/>
            <person name="Martin F."/>
            <person name="Silar P."/>
            <person name="Natvig D.O."/>
            <person name="Lalanne C."/>
            <person name="Gautier V."/>
            <person name="Ament-Velasquez S.L."/>
            <person name="Kruys A."/>
            <person name="Hutchinson M.I."/>
            <person name="Powell A.J."/>
            <person name="Barry K."/>
            <person name="Miller A.N."/>
            <person name="Grigoriev I.V."/>
            <person name="Debuchy R."/>
            <person name="Gladieux P."/>
            <person name="Hiltunen Thoren M."/>
            <person name="Johannesson H."/>
        </authorList>
    </citation>
    <scope>NUCLEOTIDE SEQUENCE</scope>
    <source>
        <strain evidence="4">CBS 626.80</strain>
    </source>
</reference>
<accession>A0AAN6NZU9</accession>
<protein>
    <submittedName>
        <fullName evidence="4">Uncharacterized protein</fullName>
    </submittedName>
</protein>
<organism evidence="4 5">
    <name type="scientific">Pseudoneurospora amorphoporcata</name>
    <dbReference type="NCBI Taxonomy" id="241081"/>
    <lineage>
        <taxon>Eukaryota</taxon>
        <taxon>Fungi</taxon>
        <taxon>Dikarya</taxon>
        <taxon>Ascomycota</taxon>
        <taxon>Pezizomycotina</taxon>
        <taxon>Sordariomycetes</taxon>
        <taxon>Sordariomycetidae</taxon>
        <taxon>Sordariales</taxon>
        <taxon>Sordariaceae</taxon>
        <taxon>Pseudoneurospora</taxon>
    </lineage>
</organism>
<dbReference type="Proteomes" id="UP001303222">
    <property type="component" value="Unassembled WGS sequence"/>
</dbReference>
<dbReference type="Gene3D" id="3.90.640.10">
    <property type="entry name" value="Actin, Chain A, domain 4"/>
    <property type="match status" value="1"/>
</dbReference>
<dbReference type="GO" id="GO:0140662">
    <property type="term" value="F:ATP-dependent protein folding chaperone"/>
    <property type="evidence" value="ECO:0007669"/>
    <property type="project" value="InterPro"/>
</dbReference>
<name>A0AAN6NZU9_9PEZI</name>
<evidence type="ECO:0000313" key="4">
    <source>
        <dbReference type="EMBL" id="KAK3954148.1"/>
    </source>
</evidence>
<dbReference type="AlphaFoldDB" id="A0AAN6NZU9"/>
<gene>
    <name evidence="4" type="ORF">QBC32DRAFT_97382</name>
</gene>
<dbReference type="InterPro" id="IPR013126">
    <property type="entry name" value="Hsp_70_fam"/>
</dbReference>
<dbReference type="InterPro" id="IPR043129">
    <property type="entry name" value="ATPase_NBD"/>
</dbReference>
<evidence type="ECO:0000256" key="3">
    <source>
        <dbReference type="SAM" id="MobiDB-lite"/>
    </source>
</evidence>
<dbReference type="Pfam" id="PF00012">
    <property type="entry name" value="HSP70"/>
    <property type="match status" value="1"/>
</dbReference>
<dbReference type="Gene3D" id="3.30.420.40">
    <property type="match status" value="2"/>
</dbReference>
<evidence type="ECO:0000313" key="5">
    <source>
        <dbReference type="Proteomes" id="UP001303222"/>
    </source>
</evidence>
<sequence length="707" mass="79475">MEAKTAKVKLSMEGLNRPFGAPPVPSVMSIPPGSENPWEFPDGTPSPSSPKVQPPDPPQSLDFLPSADSAQLSAGTSDSSLSSDSPCTNPPFSADSPRLPGASQSQNETSALPQRRKLRRKAPGKDNKERYIAIGIDFGTTYSGVSWACSFDPENIQQVKGWPSANMRLQDEVQIPTQIHLKSKMWGYLISKHSDPVRWFKLLLLDEQDLKEDIRKAPYLTEARSMLRLHPRYSGDGIIDLIAQFLKELWDHSLQDIGKRVEVDKLPLKVAVTVPAIWPSYARARLKEAAKRAGIEKPRLMGKTKLTLVEEPEAAALCTLHERRQYPEIEVGETFIVCDCGGGTVDIISYRVKSTEPFQIEEAVRGDGKLCGAFLVDSAFERWVKVKSGLKFDDVEEKEFRAFLQDEWEYTMKRAFSGKENQNAFAIRPPSRAMKKAKVKIKGDSFPISKDTLKEIFSKSWNGTRELISAQEKRIVETYGKPPKKILLVGGLGASPYLYWRLHTQFNGNVLQPTHAWSAVAKGAVIAVLESTDDVIASMPAVVSRVARFSYGVQFGYSPSSLMNFGQAPANRLLDEYYFDPDGTELVRRMTWYLKKDETLDNRDPVTHPFSRWVQVHELSDIKITIFTSHENPPPVRKNDSVKLMCELNIIALLAWETLERCISPSGEEYRNVHGVLTMRFEGEPKWSLQIGQSKVERDVKVRYEGV</sequence>
<keyword evidence="5" id="KW-1185">Reference proteome</keyword>
<dbReference type="GO" id="GO:0005524">
    <property type="term" value="F:ATP binding"/>
    <property type="evidence" value="ECO:0007669"/>
    <property type="project" value="UniProtKB-KW"/>
</dbReference>
<reference evidence="4" key="2">
    <citation type="submission" date="2023-06" db="EMBL/GenBank/DDBJ databases">
        <authorList>
            <consortium name="Lawrence Berkeley National Laboratory"/>
            <person name="Mondo S.J."/>
            <person name="Hensen N."/>
            <person name="Bonometti L."/>
            <person name="Westerberg I."/>
            <person name="Brannstrom I.O."/>
            <person name="Guillou S."/>
            <person name="Cros-Aarteil S."/>
            <person name="Calhoun S."/>
            <person name="Haridas S."/>
            <person name="Kuo A."/>
            <person name="Pangilinan J."/>
            <person name="Riley R."/>
            <person name="Labutti K."/>
            <person name="Andreopoulos B."/>
            <person name="Lipzen A."/>
            <person name="Chen C."/>
            <person name="Yanf M."/>
            <person name="Daum C."/>
            <person name="Ng V."/>
            <person name="Clum A."/>
            <person name="Steindorff A."/>
            <person name="Ohm R."/>
            <person name="Martin F."/>
            <person name="Silar P."/>
            <person name="Natvig D."/>
            <person name="Lalanne C."/>
            <person name="Gautier V."/>
            <person name="Ament-Velasquez S.L."/>
            <person name="Kruys A."/>
            <person name="Hutchinson M.I."/>
            <person name="Powell A.J."/>
            <person name="Barry K."/>
            <person name="Miller A.N."/>
            <person name="Grigoriev I.V."/>
            <person name="Debuchy R."/>
            <person name="Gladieux P."/>
            <person name="Thoren M.H."/>
            <person name="Johannesson H."/>
        </authorList>
    </citation>
    <scope>NUCLEOTIDE SEQUENCE</scope>
    <source>
        <strain evidence="4">CBS 626.80</strain>
    </source>
</reference>
<keyword evidence="1" id="KW-0547">Nucleotide-binding</keyword>
<dbReference type="PANTHER" id="PTHR14187">
    <property type="entry name" value="ALPHA KINASE/ELONGATION FACTOR 2 KINASE"/>
    <property type="match status" value="1"/>
</dbReference>
<dbReference type="PRINTS" id="PR00301">
    <property type="entry name" value="HEATSHOCK70"/>
</dbReference>
<feature type="compositionally biased region" description="Polar residues" evidence="3">
    <location>
        <begin position="102"/>
        <end position="112"/>
    </location>
</feature>
<evidence type="ECO:0000256" key="2">
    <source>
        <dbReference type="ARBA" id="ARBA00022840"/>
    </source>
</evidence>
<comment type="caution">
    <text evidence="4">The sequence shown here is derived from an EMBL/GenBank/DDBJ whole genome shotgun (WGS) entry which is preliminary data.</text>
</comment>
<dbReference type="EMBL" id="MU859094">
    <property type="protein sequence ID" value="KAK3954148.1"/>
    <property type="molecule type" value="Genomic_DNA"/>
</dbReference>
<feature type="region of interest" description="Disordered" evidence="3">
    <location>
        <begin position="1"/>
        <end position="126"/>
    </location>
</feature>